<evidence type="ECO:0000256" key="1">
    <source>
        <dbReference type="SAM" id="MobiDB-lite"/>
    </source>
</evidence>
<feature type="region of interest" description="Disordered" evidence="1">
    <location>
        <begin position="23"/>
        <end position="57"/>
    </location>
</feature>
<comment type="caution">
    <text evidence="2">The sequence shown here is derived from an EMBL/GenBank/DDBJ whole genome shotgun (WGS) entry which is preliminary data.</text>
</comment>
<feature type="compositionally biased region" description="Acidic residues" evidence="1">
    <location>
        <begin position="32"/>
        <end position="44"/>
    </location>
</feature>
<feature type="region of interest" description="Disordered" evidence="1">
    <location>
        <begin position="122"/>
        <end position="144"/>
    </location>
</feature>
<gene>
    <name evidence="2" type="ORF">RclHR1_04880005</name>
</gene>
<keyword evidence="3" id="KW-1185">Reference proteome</keyword>
<dbReference type="Proteomes" id="UP000247702">
    <property type="component" value="Unassembled WGS sequence"/>
</dbReference>
<protein>
    <submittedName>
        <fullName evidence="2">Uncharacterized protein</fullName>
    </submittedName>
</protein>
<evidence type="ECO:0000313" key="3">
    <source>
        <dbReference type="Proteomes" id="UP000247702"/>
    </source>
</evidence>
<evidence type="ECO:0000313" key="2">
    <source>
        <dbReference type="EMBL" id="GBC02880.1"/>
    </source>
</evidence>
<sequence length="144" mass="17508">MFMIQFIAIMQFNQKSTQDQIGYGEIPNDTTVNEEDDLEEDWKEEDEKKYGQEKHEKIKTLRDNKKHIYVSVELPHRRSERPELFRINDYGDLVIIIDDRNMEHVFGSSIKKLMENLREKSNKNQDLFRKRRKRKQEDLMDQTE</sequence>
<dbReference type="EMBL" id="BEXD01003857">
    <property type="protein sequence ID" value="GBC02880.1"/>
    <property type="molecule type" value="Genomic_DNA"/>
</dbReference>
<proteinExistence type="predicted"/>
<organism evidence="2 3">
    <name type="scientific">Rhizophagus clarus</name>
    <dbReference type="NCBI Taxonomy" id="94130"/>
    <lineage>
        <taxon>Eukaryota</taxon>
        <taxon>Fungi</taxon>
        <taxon>Fungi incertae sedis</taxon>
        <taxon>Mucoromycota</taxon>
        <taxon>Glomeromycotina</taxon>
        <taxon>Glomeromycetes</taxon>
        <taxon>Glomerales</taxon>
        <taxon>Glomeraceae</taxon>
        <taxon>Rhizophagus</taxon>
    </lineage>
</organism>
<name>A0A2Z6S186_9GLOM</name>
<dbReference type="AlphaFoldDB" id="A0A2Z6S186"/>
<feature type="compositionally biased region" description="Basic and acidic residues" evidence="1">
    <location>
        <begin position="45"/>
        <end position="57"/>
    </location>
</feature>
<accession>A0A2Z6S186</accession>
<reference evidence="2 3" key="1">
    <citation type="submission" date="2017-11" db="EMBL/GenBank/DDBJ databases">
        <title>The genome of Rhizophagus clarus HR1 reveals common genetic basis of auxotrophy among arbuscular mycorrhizal fungi.</title>
        <authorList>
            <person name="Kobayashi Y."/>
        </authorList>
    </citation>
    <scope>NUCLEOTIDE SEQUENCE [LARGE SCALE GENOMIC DNA]</scope>
    <source>
        <strain evidence="2 3">HR1</strain>
    </source>
</reference>